<proteinExistence type="predicted"/>
<reference evidence="2 3" key="1">
    <citation type="journal article" date="2018" name="Nat. Ecol. Evol.">
        <title>Pezizomycetes genomes reveal the molecular basis of ectomycorrhizal truffle lifestyle.</title>
        <authorList>
            <person name="Murat C."/>
            <person name="Payen T."/>
            <person name="Noel B."/>
            <person name="Kuo A."/>
            <person name="Morin E."/>
            <person name="Chen J."/>
            <person name="Kohler A."/>
            <person name="Krizsan K."/>
            <person name="Balestrini R."/>
            <person name="Da Silva C."/>
            <person name="Montanini B."/>
            <person name="Hainaut M."/>
            <person name="Levati E."/>
            <person name="Barry K.W."/>
            <person name="Belfiori B."/>
            <person name="Cichocki N."/>
            <person name="Clum A."/>
            <person name="Dockter R.B."/>
            <person name="Fauchery L."/>
            <person name="Guy J."/>
            <person name="Iotti M."/>
            <person name="Le Tacon F."/>
            <person name="Lindquist E.A."/>
            <person name="Lipzen A."/>
            <person name="Malagnac F."/>
            <person name="Mello A."/>
            <person name="Molinier V."/>
            <person name="Miyauchi S."/>
            <person name="Poulain J."/>
            <person name="Riccioni C."/>
            <person name="Rubini A."/>
            <person name="Sitrit Y."/>
            <person name="Splivallo R."/>
            <person name="Traeger S."/>
            <person name="Wang M."/>
            <person name="Zifcakova L."/>
            <person name="Wipf D."/>
            <person name="Zambonelli A."/>
            <person name="Paolocci F."/>
            <person name="Nowrousian M."/>
            <person name="Ottonello S."/>
            <person name="Baldrian P."/>
            <person name="Spatafora J.W."/>
            <person name="Henrissat B."/>
            <person name="Nagy L.G."/>
            <person name="Aury J.M."/>
            <person name="Wincker P."/>
            <person name="Grigoriev I.V."/>
            <person name="Bonfante P."/>
            <person name="Martin F.M."/>
        </authorList>
    </citation>
    <scope>NUCLEOTIDE SEQUENCE [LARGE SCALE GENOMIC DNA]</scope>
    <source>
        <strain evidence="2 3">ATCC MYA-4762</strain>
    </source>
</reference>
<dbReference type="InterPro" id="IPR040976">
    <property type="entry name" value="Pkinase_fungal"/>
</dbReference>
<dbReference type="PANTHER" id="PTHR38248:SF2">
    <property type="entry name" value="FUNK1 11"/>
    <property type="match status" value="1"/>
</dbReference>
<dbReference type="Pfam" id="PF17667">
    <property type="entry name" value="Pkinase_fungal"/>
    <property type="match status" value="1"/>
</dbReference>
<dbReference type="InParanoid" id="A0A3N4LG42"/>
<dbReference type="PANTHER" id="PTHR38248">
    <property type="entry name" value="FUNK1 6"/>
    <property type="match status" value="1"/>
</dbReference>
<feature type="non-terminal residue" evidence="2">
    <location>
        <position position="91"/>
    </location>
</feature>
<dbReference type="OrthoDB" id="5584477at2759"/>
<organism evidence="2 3">
    <name type="scientific">Terfezia boudieri ATCC MYA-4762</name>
    <dbReference type="NCBI Taxonomy" id="1051890"/>
    <lineage>
        <taxon>Eukaryota</taxon>
        <taxon>Fungi</taxon>
        <taxon>Dikarya</taxon>
        <taxon>Ascomycota</taxon>
        <taxon>Pezizomycotina</taxon>
        <taxon>Pezizomycetes</taxon>
        <taxon>Pezizales</taxon>
        <taxon>Pezizaceae</taxon>
        <taxon>Terfezia</taxon>
    </lineage>
</organism>
<feature type="non-terminal residue" evidence="2">
    <location>
        <position position="1"/>
    </location>
</feature>
<name>A0A3N4LG42_9PEZI</name>
<dbReference type="EMBL" id="ML121572">
    <property type="protein sequence ID" value="RPB20402.1"/>
    <property type="molecule type" value="Genomic_DNA"/>
</dbReference>
<keyword evidence="3" id="KW-1185">Reference proteome</keyword>
<dbReference type="AlphaFoldDB" id="A0A3N4LG42"/>
<dbReference type="Proteomes" id="UP000267821">
    <property type="component" value="Unassembled WGS sequence"/>
</dbReference>
<protein>
    <recommendedName>
        <fullName evidence="1">Fungal-type protein kinase domain-containing protein</fullName>
    </recommendedName>
</protein>
<gene>
    <name evidence="2" type="ORF">L211DRAFT_775192</name>
</gene>
<evidence type="ECO:0000259" key="1">
    <source>
        <dbReference type="Pfam" id="PF17667"/>
    </source>
</evidence>
<accession>A0A3N4LG42</accession>
<evidence type="ECO:0000313" key="3">
    <source>
        <dbReference type="Proteomes" id="UP000267821"/>
    </source>
</evidence>
<sequence length="91" mass="10244">ELKAASARDGAPDTVMQLAGYVREVFGAQVTRRFVHAFTICGPFLRCFLFDRAGISISERINIKKNDRTQKIFSRILQAYVSMDAVQLGFN</sequence>
<feature type="domain" description="Fungal-type protein kinase" evidence="1">
    <location>
        <begin position="1"/>
        <end position="91"/>
    </location>
</feature>
<evidence type="ECO:0000313" key="2">
    <source>
        <dbReference type="EMBL" id="RPB20402.1"/>
    </source>
</evidence>